<keyword evidence="1" id="KW-0143">Chaperone</keyword>
<reference evidence="4 5" key="1">
    <citation type="journal article" date="2008" name="Genome Biol.">
        <title>The genome sequence of the model ascomycete fungus Podospora anserina.</title>
        <authorList>
            <person name="Espagne E."/>
            <person name="Lespinet O."/>
            <person name="Malagnac F."/>
            <person name="Da Silva C."/>
            <person name="Jaillon O."/>
            <person name="Porcel B.M."/>
            <person name="Couloux A."/>
            <person name="Aury J.-M."/>
            <person name="Segurens B."/>
            <person name="Poulain J."/>
            <person name="Anthouard V."/>
            <person name="Grossetete S."/>
            <person name="Khalili H."/>
            <person name="Coppin E."/>
            <person name="Dequard-Chablat M."/>
            <person name="Picard M."/>
            <person name="Contamine V."/>
            <person name="Arnaise S."/>
            <person name="Bourdais A."/>
            <person name="Berteaux-Lecellier V."/>
            <person name="Gautheret D."/>
            <person name="de Vries R.P."/>
            <person name="Battaglia E."/>
            <person name="Coutinho P.M."/>
            <person name="Danchin E.G.J."/>
            <person name="Henrissat B."/>
            <person name="El Khoury R."/>
            <person name="Sainsard-Chanet A."/>
            <person name="Boivin A."/>
            <person name="Pinan-Lucarre B."/>
            <person name="Sellem C.H."/>
            <person name="Debuchy R."/>
            <person name="Wincker P."/>
            <person name="Weissenbach J."/>
            <person name="Silar P."/>
        </authorList>
    </citation>
    <scope>NUCLEOTIDE SEQUENCE [LARGE SCALE GENOMIC DNA]</scope>
    <source>
        <strain evidence="5">S / ATCC MYA-4624 / DSM 980 / FGSC 10383</strain>
    </source>
</reference>
<reference evidence="5" key="2">
    <citation type="journal article" date="2014" name="Genetics">
        <title>Maintaining two mating types: Structure of the mating type locus and its role in heterokaryosis in Podospora anserina.</title>
        <authorList>
            <person name="Grognet P."/>
            <person name="Bidard F."/>
            <person name="Kuchly C."/>
            <person name="Tong L.C.H."/>
            <person name="Coppin E."/>
            <person name="Benkhali J.A."/>
            <person name="Couloux A."/>
            <person name="Wincker P."/>
            <person name="Debuchy R."/>
            <person name="Silar P."/>
        </authorList>
    </citation>
    <scope>GENOME REANNOTATION</scope>
    <source>
        <strain evidence="5">S / ATCC MYA-4624 / DSM 980 / FGSC 10383</strain>
    </source>
</reference>
<feature type="domain" description="Tubulin-folding cofactor D ARM repeats" evidence="3">
    <location>
        <begin position="363"/>
        <end position="569"/>
    </location>
</feature>
<organism evidence="4 5">
    <name type="scientific">Podospora anserina (strain S / ATCC MYA-4624 / DSM 980 / FGSC 10383)</name>
    <name type="common">Pleurage anserina</name>
    <dbReference type="NCBI Taxonomy" id="515849"/>
    <lineage>
        <taxon>Eukaryota</taxon>
        <taxon>Fungi</taxon>
        <taxon>Dikarya</taxon>
        <taxon>Ascomycota</taxon>
        <taxon>Pezizomycotina</taxon>
        <taxon>Sordariomycetes</taxon>
        <taxon>Sordariomycetidae</taxon>
        <taxon>Sordariales</taxon>
        <taxon>Podosporaceae</taxon>
        <taxon>Podospora</taxon>
        <taxon>Podospora anserina</taxon>
    </lineage>
</organism>
<evidence type="ECO:0000256" key="1">
    <source>
        <dbReference type="ARBA" id="ARBA00023186"/>
    </source>
</evidence>
<keyword evidence="5" id="KW-1185">Reference proteome</keyword>
<dbReference type="AlphaFoldDB" id="A0A090CH50"/>
<dbReference type="PANTHER" id="PTHR12658">
    <property type="entry name" value="BETA-TUBULIN COFACTOR D"/>
    <property type="match status" value="1"/>
</dbReference>
<dbReference type="SUPFAM" id="SSF48371">
    <property type="entry name" value="ARM repeat"/>
    <property type="match status" value="2"/>
</dbReference>
<dbReference type="Pfam" id="PF25767">
    <property type="entry name" value="ARM_TBCD_2nd"/>
    <property type="match status" value="1"/>
</dbReference>
<dbReference type="InParanoid" id="A0A090CH50"/>
<dbReference type="Gene3D" id="1.25.10.10">
    <property type="entry name" value="Leucine-rich Repeat Variant"/>
    <property type="match status" value="1"/>
</dbReference>
<feature type="domain" description="Tubulin-folding cofactor D C-terminal" evidence="2">
    <location>
        <begin position="966"/>
        <end position="1157"/>
    </location>
</feature>
<dbReference type="Pfam" id="PF12612">
    <property type="entry name" value="TFCD_C"/>
    <property type="match status" value="1"/>
</dbReference>
<dbReference type="Proteomes" id="UP000001197">
    <property type="component" value="Chromosome 1"/>
</dbReference>
<dbReference type="Pfam" id="PF23579">
    <property type="entry name" value="ARM_TBCD"/>
    <property type="match status" value="1"/>
</dbReference>
<evidence type="ECO:0000313" key="4">
    <source>
        <dbReference type="EMBL" id="CDP24777.1"/>
    </source>
</evidence>
<name>A0A090CH50_PODAN</name>
<proteinExistence type="predicted"/>
<dbReference type="InterPro" id="IPR033162">
    <property type="entry name" value="TBCD"/>
</dbReference>
<dbReference type="STRING" id="515849.A0A090CH50"/>
<evidence type="ECO:0000313" key="5">
    <source>
        <dbReference type="Proteomes" id="UP000001197"/>
    </source>
</evidence>
<dbReference type="EMBL" id="FO904936">
    <property type="protein sequence ID" value="CDP24777.1"/>
    <property type="molecule type" value="Genomic_DNA"/>
</dbReference>
<dbReference type="InterPro" id="IPR016024">
    <property type="entry name" value="ARM-type_fold"/>
</dbReference>
<dbReference type="GO" id="GO:0048487">
    <property type="term" value="F:beta-tubulin binding"/>
    <property type="evidence" value="ECO:0007669"/>
    <property type="project" value="InterPro"/>
</dbReference>
<evidence type="ECO:0000259" key="3">
    <source>
        <dbReference type="Pfam" id="PF25767"/>
    </source>
</evidence>
<dbReference type="GO" id="GO:0005096">
    <property type="term" value="F:GTPase activator activity"/>
    <property type="evidence" value="ECO:0007669"/>
    <property type="project" value="InterPro"/>
</dbReference>
<dbReference type="GO" id="GO:0007021">
    <property type="term" value="P:tubulin complex assembly"/>
    <property type="evidence" value="ECO:0007669"/>
    <property type="project" value="InterPro"/>
</dbReference>
<dbReference type="GO" id="GO:0000226">
    <property type="term" value="P:microtubule cytoskeleton organization"/>
    <property type="evidence" value="ECO:0007669"/>
    <property type="project" value="TreeGrafter"/>
</dbReference>
<dbReference type="GO" id="GO:0007023">
    <property type="term" value="P:post-chaperonin tubulin folding pathway"/>
    <property type="evidence" value="ECO:0007669"/>
    <property type="project" value="InterPro"/>
</dbReference>
<dbReference type="InterPro" id="IPR022577">
    <property type="entry name" value="TBCD_C"/>
</dbReference>
<accession>A0A090CH50</accession>
<protein>
    <submittedName>
        <fullName evidence="4">Tubulin-specific chaperone D</fullName>
    </submittedName>
</protein>
<dbReference type="eggNOG" id="KOG1943">
    <property type="taxonomic scope" value="Eukaryota"/>
</dbReference>
<sequence length="1246" mass="136078">MDAPVEDSDIKLQKVSADLISEFDTRLPLFLFRRQRSGDSSQKVRKQVTAREADGLIAEKCLDPFQELPQLLDPHLSRWISLLSSAFVSSLNLAATSSHSLSNDYDTANPEKEALLIPLTQAISKIIYTLCKIRGEKVVVRFLGNEVSWLEPLLSFTEQCQKTKTWEERYVGLLWLSHLLFAPFDLATISSNNYEDADDEDEDEEKKTVVEGLDLQWEKLPGITVRVLPLAIRYLASPGKERDAAKALLVRLALRRDMQELGVLDAMVRWALKALRPKQEKTPYHYIGVLSFLAGVLTSSADTSDMDPYLVMVFHAVHGAAENSQESVMASALARKAVIKVIRAVAVLFLRENKDLYEDIVGLGLVETTIGFLLDCLGDNDTPVRFAASKALSIIALRLDQYMASQVVEAVLEGLNKNVLKGRETPGKKDLSAVNPLEWHGLMLTLSHLLYRRSPPADQLAEIVQALITGLSFERRALSGSSSGTNVRDAACFGIWAMARRYTTKELLAVPTESMIIGAHAPGSSVLQITATGLVAAACLDPAGNIRRGSSAALQELIGRHPDTVTEGIWVVQTVDYHAVALRARALQEVALGVTKLSPRYGEAILEALLGWRGVGDVDAASRRAVGASFGALTAELALTTPDPLKRLRQSVSLAKGVLTSLQARQVEERHGLLMSIAGVFDGFPKVVGGQADYKSESLISFVNSSADGVLEILEDCNAKTYRRPELVAEGASRLIISAAPILQAVMSTSGVQNSPTAIVSGPELIEENAGEITQLVRALGEREGPVKGFVKLTRTYLAKWLLTQEPDLITPAADAALTMLIFSDDGEREEIVREWAGIVRHRPTSSRVATWGGHFSALAMSYSIASTLQTVQIKNLICDSFVERWNTDPYTDVHVAVLQSLTRSNSKSGLLRDNTDIFLPLIAEGLDDYTTTAQGDVGSMVRFQAIRATKALWTEPPSGPLVEGLILRILRLAAEKLDRVRAEAQVALSLVLKPEHVFRRPPLSHHANLSSIRFRAPFLQTTFSSTAYFTSLLSLPSKLLDSVSSSTLFSNPQEWLCPLLSGYVSSADTGNEELVIATRSALLSHCLASPDITLDIVTALISNLRTHQKNDRVLVPTLEVLRFLLDMSVVSPEGINWKTLCLLVQKAAYKTGNVRKLEACIGLYGGVVLQGEGEGREEAKKRLGALMVHPWPRVRSAVVDQLWRVYSSGSNGEEEKGGKLLGTDWGATNKGSIQQLVNELGLTGA</sequence>
<dbReference type="PANTHER" id="PTHR12658:SF0">
    <property type="entry name" value="TUBULIN-SPECIFIC CHAPERONE D"/>
    <property type="match status" value="1"/>
</dbReference>
<dbReference type="InterPro" id="IPR058033">
    <property type="entry name" value="ARM_TBCD_2nd"/>
</dbReference>
<dbReference type="InterPro" id="IPR011989">
    <property type="entry name" value="ARM-like"/>
</dbReference>
<evidence type="ECO:0000259" key="2">
    <source>
        <dbReference type="Pfam" id="PF12612"/>
    </source>
</evidence>